<keyword evidence="2" id="KW-0540">Nuclease</keyword>
<dbReference type="InterPro" id="IPR003615">
    <property type="entry name" value="HNH_nuc"/>
</dbReference>
<accession>A0A3E2X145</accession>
<dbReference type="Proteomes" id="UP000261111">
    <property type="component" value="Unassembled WGS sequence"/>
</dbReference>
<sequence>MSMELKLDSEIIYENNLDTIKFAKMLDDPSQCYKFYWLEAILNLIRDNEVVSFDAIINEMICGAWYTVTCFHLHLGPVIKNKTENFLEHAINTLAKNSDLSQDAEREDIIAAIKLNEKELRSDKTNLTNCVPYRLLSSFLDELGGGNKLWNQRGRLIEYINRMNEKTSLLYTIIDGKGLQKKIRINPHWRQLILDNYPVIYSWIQLKKIRFLQDRNPGVPGIIYKLERENNKIRKLHHARELWKSAVEIGGSPIYDIYSGKELDLKSYDLDHFVPRSYIANDELWNLTPMEKRLNSSKNNRLPEWDSYFPGLAGNQYYLYKIVFSNPGIRKKFENCRRDNLNAIWASETLFIEGNTEERFTNILEHNLKPLHESALLQGYGLWKCPADLIL</sequence>
<gene>
    <name evidence="2" type="ORF">DWX41_02065</name>
</gene>
<feature type="domain" description="HNH nuclease" evidence="1">
    <location>
        <begin position="256"/>
        <end position="303"/>
    </location>
</feature>
<reference evidence="2 3" key="1">
    <citation type="submission" date="2018-08" db="EMBL/GenBank/DDBJ databases">
        <title>A genome reference for cultivated species of the human gut microbiota.</title>
        <authorList>
            <person name="Zou Y."/>
            <person name="Xue W."/>
            <person name="Luo G."/>
        </authorList>
    </citation>
    <scope>NUCLEOTIDE SEQUENCE [LARGE SCALE GENOMIC DNA]</scope>
    <source>
        <strain evidence="2 3">AF19-21</strain>
    </source>
</reference>
<dbReference type="EMBL" id="QVIA01000002">
    <property type="protein sequence ID" value="RGC35007.1"/>
    <property type="molecule type" value="Genomic_DNA"/>
</dbReference>
<evidence type="ECO:0000313" key="3">
    <source>
        <dbReference type="Proteomes" id="UP000261111"/>
    </source>
</evidence>
<keyword evidence="2" id="KW-0255">Endonuclease</keyword>
<dbReference type="AlphaFoldDB" id="A0A3E2X145"/>
<dbReference type="Gene3D" id="1.10.30.50">
    <property type="match status" value="1"/>
</dbReference>
<comment type="caution">
    <text evidence="2">The sequence shown here is derived from an EMBL/GenBank/DDBJ whole genome shotgun (WGS) entry which is preliminary data.</text>
</comment>
<evidence type="ECO:0000259" key="1">
    <source>
        <dbReference type="Pfam" id="PF13395"/>
    </source>
</evidence>
<organism evidence="2 3">
    <name type="scientific">Hungatella hathewayi</name>
    <dbReference type="NCBI Taxonomy" id="154046"/>
    <lineage>
        <taxon>Bacteria</taxon>
        <taxon>Bacillati</taxon>
        <taxon>Bacillota</taxon>
        <taxon>Clostridia</taxon>
        <taxon>Lachnospirales</taxon>
        <taxon>Lachnospiraceae</taxon>
        <taxon>Hungatella</taxon>
    </lineage>
</organism>
<protein>
    <submittedName>
        <fullName evidence="2">HNH endonuclease</fullName>
    </submittedName>
</protein>
<name>A0A3E2X145_9FIRM</name>
<evidence type="ECO:0000313" key="2">
    <source>
        <dbReference type="EMBL" id="RGC35007.1"/>
    </source>
</evidence>
<proteinExistence type="predicted"/>
<dbReference type="Pfam" id="PF13395">
    <property type="entry name" value="HNH_4"/>
    <property type="match status" value="1"/>
</dbReference>
<dbReference type="GO" id="GO:0004519">
    <property type="term" value="F:endonuclease activity"/>
    <property type="evidence" value="ECO:0007669"/>
    <property type="project" value="UniProtKB-KW"/>
</dbReference>
<keyword evidence="2" id="KW-0378">Hydrolase</keyword>